<dbReference type="InterPro" id="IPR006260">
    <property type="entry name" value="TonB/TolA_C"/>
</dbReference>
<accession>A0A9X2LAN5</accession>
<dbReference type="SUPFAM" id="SSF74653">
    <property type="entry name" value="TolA/TonB C-terminal domain"/>
    <property type="match status" value="1"/>
</dbReference>
<dbReference type="RefSeq" id="WP_256619890.1">
    <property type="nucleotide sequence ID" value="NZ_JANIBC010000010.1"/>
</dbReference>
<dbReference type="EMBL" id="JANIBC010000010">
    <property type="protein sequence ID" value="MCQ8185994.1"/>
    <property type="molecule type" value="Genomic_DNA"/>
</dbReference>
<evidence type="ECO:0000256" key="4">
    <source>
        <dbReference type="ARBA" id="ARBA00023136"/>
    </source>
</evidence>
<evidence type="ECO:0000256" key="2">
    <source>
        <dbReference type="ARBA" id="ARBA00022692"/>
    </source>
</evidence>
<keyword evidence="4" id="KW-0472">Membrane</keyword>
<dbReference type="Proteomes" id="UP001142610">
    <property type="component" value="Unassembled WGS sequence"/>
</dbReference>
<proteinExistence type="predicted"/>
<dbReference type="GO" id="GO:0055085">
    <property type="term" value="P:transmembrane transport"/>
    <property type="evidence" value="ECO:0007669"/>
    <property type="project" value="InterPro"/>
</dbReference>
<keyword evidence="2" id="KW-0812">Transmembrane</keyword>
<evidence type="ECO:0000259" key="6">
    <source>
        <dbReference type="PROSITE" id="PS52015"/>
    </source>
</evidence>
<evidence type="ECO:0000256" key="3">
    <source>
        <dbReference type="ARBA" id="ARBA00022989"/>
    </source>
</evidence>
<comment type="caution">
    <text evidence="7">The sequence shown here is derived from an EMBL/GenBank/DDBJ whole genome shotgun (WGS) entry which is preliminary data.</text>
</comment>
<gene>
    <name evidence="7" type="ORF">NOG11_11395</name>
</gene>
<dbReference type="GO" id="GO:0016020">
    <property type="term" value="C:membrane"/>
    <property type="evidence" value="ECO:0007669"/>
    <property type="project" value="UniProtKB-SubCell"/>
</dbReference>
<evidence type="ECO:0000256" key="5">
    <source>
        <dbReference type="SAM" id="MobiDB-lite"/>
    </source>
</evidence>
<reference evidence="7" key="1">
    <citation type="submission" date="2022-07" db="EMBL/GenBank/DDBJ databases">
        <title>Parvularcula maris sp. nov., an algicidal bacterium isolated from seawater.</title>
        <authorList>
            <person name="Li F."/>
        </authorList>
    </citation>
    <scope>NUCLEOTIDE SEQUENCE</scope>
    <source>
        <strain evidence="7">BGMRC 0090</strain>
    </source>
</reference>
<feature type="compositionally biased region" description="Basic and acidic residues" evidence="5">
    <location>
        <begin position="37"/>
        <end position="64"/>
    </location>
</feature>
<feature type="region of interest" description="Disordered" evidence="5">
    <location>
        <begin position="30"/>
        <end position="88"/>
    </location>
</feature>
<evidence type="ECO:0000256" key="1">
    <source>
        <dbReference type="ARBA" id="ARBA00004167"/>
    </source>
</evidence>
<keyword evidence="3" id="KW-1133">Transmembrane helix</keyword>
<name>A0A9X2LAN5_9PROT</name>
<dbReference type="PROSITE" id="PS52015">
    <property type="entry name" value="TONB_CTD"/>
    <property type="match status" value="1"/>
</dbReference>
<evidence type="ECO:0000313" key="8">
    <source>
        <dbReference type="Proteomes" id="UP001142610"/>
    </source>
</evidence>
<dbReference type="Gene3D" id="3.30.1150.10">
    <property type="match status" value="1"/>
</dbReference>
<sequence>MTWRTLIGLPLAGAVVMFLFLLMAGVIDTSELPPGTSKERPDIRITQRPDPGDPPPDRPIKPKDLPPPPPPTFTDRPLDGPTDGGGTRTIVIDGIDKIGDLPRNEPLVPIVRTNPSGFERCIKGDAAEHRVRVQFDVTPSGETTNVRAVASSDRCYDRSAIRAVEGWRYRPKVVNGEPQWVYGVETTIVYEVQ</sequence>
<organism evidence="7 8">
    <name type="scientific">Parvularcula maris</name>
    <dbReference type="NCBI Taxonomy" id="2965077"/>
    <lineage>
        <taxon>Bacteria</taxon>
        <taxon>Pseudomonadati</taxon>
        <taxon>Pseudomonadota</taxon>
        <taxon>Alphaproteobacteria</taxon>
        <taxon>Parvularculales</taxon>
        <taxon>Parvularculaceae</taxon>
        <taxon>Parvularcula</taxon>
    </lineage>
</organism>
<dbReference type="NCBIfam" id="TIGR01352">
    <property type="entry name" value="tonB_Cterm"/>
    <property type="match status" value="1"/>
</dbReference>
<evidence type="ECO:0000313" key="7">
    <source>
        <dbReference type="EMBL" id="MCQ8185994.1"/>
    </source>
</evidence>
<protein>
    <submittedName>
        <fullName evidence="7">Energy transducer TonB</fullName>
    </submittedName>
</protein>
<dbReference type="Pfam" id="PF03544">
    <property type="entry name" value="TonB_C"/>
    <property type="match status" value="1"/>
</dbReference>
<feature type="domain" description="TonB C-terminal" evidence="6">
    <location>
        <begin position="103"/>
        <end position="193"/>
    </location>
</feature>
<keyword evidence="8" id="KW-1185">Reference proteome</keyword>
<dbReference type="AlphaFoldDB" id="A0A9X2LAN5"/>
<dbReference type="InterPro" id="IPR037682">
    <property type="entry name" value="TonB_C"/>
</dbReference>
<comment type="subcellular location">
    <subcellularLocation>
        <location evidence="1">Membrane</location>
        <topology evidence="1">Single-pass membrane protein</topology>
    </subcellularLocation>
</comment>